<dbReference type="NCBIfam" id="NF008453">
    <property type="entry name" value="PRK11308.1"/>
    <property type="match status" value="2"/>
</dbReference>
<dbReference type="CDD" id="cd03257">
    <property type="entry name" value="ABC_NikE_OppD_transporters"/>
    <property type="match status" value="2"/>
</dbReference>
<dbReference type="RefSeq" id="WP_044049092.1">
    <property type="nucleotide sequence ID" value="NZ_CP003984.1"/>
</dbReference>
<evidence type="ECO:0000256" key="7">
    <source>
        <dbReference type="ARBA" id="ARBA00022840"/>
    </source>
</evidence>
<dbReference type="InterPro" id="IPR027417">
    <property type="entry name" value="P-loop_NTPase"/>
</dbReference>
<evidence type="ECO:0000313" key="11">
    <source>
        <dbReference type="EMBL" id="AII86190.1"/>
    </source>
</evidence>
<dbReference type="AlphaFoldDB" id="A0AAN0RHB1"/>
<dbReference type="PANTHER" id="PTHR43297">
    <property type="entry name" value="OLIGOPEPTIDE TRANSPORT ATP-BINDING PROTEIN APPD"/>
    <property type="match status" value="1"/>
</dbReference>
<evidence type="ECO:0000256" key="8">
    <source>
        <dbReference type="ARBA" id="ARBA00022967"/>
    </source>
</evidence>
<keyword evidence="5" id="KW-0997">Cell inner membrane</keyword>
<evidence type="ECO:0000256" key="3">
    <source>
        <dbReference type="ARBA" id="ARBA00022448"/>
    </source>
</evidence>
<dbReference type="PROSITE" id="PS50893">
    <property type="entry name" value="ABC_TRANSPORTER_2"/>
    <property type="match status" value="2"/>
</dbReference>
<dbReference type="PANTHER" id="PTHR43297:SF14">
    <property type="entry name" value="ATPASE AAA-TYPE CORE DOMAIN-CONTAINING PROTEIN"/>
    <property type="match status" value="1"/>
</dbReference>
<keyword evidence="7 11" id="KW-0067">ATP-binding</keyword>
<dbReference type="GO" id="GO:0055085">
    <property type="term" value="P:transmembrane transport"/>
    <property type="evidence" value="ECO:0007669"/>
    <property type="project" value="UniProtKB-ARBA"/>
</dbReference>
<comment type="subcellular location">
    <subcellularLocation>
        <location evidence="1">Cell inner membrane</location>
        <topology evidence="1">Peripheral membrane protein</topology>
    </subcellularLocation>
</comment>
<dbReference type="InterPro" id="IPR003593">
    <property type="entry name" value="AAA+_ATPase"/>
</dbReference>
<dbReference type="InterPro" id="IPR003439">
    <property type="entry name" value="ABC_transporter-like_ATP-bd"/>
</dbReference>
<evidence type="ECO:0000256" key="1">
    <source>
        <dbReference type="ARBA" id="ARBA00004417"/>
    </source>
</evidence>
<reference evidence="11 12" key="1">
    <citation type="journal article" date="2014" name="ISME J.">
        <title>Adaptation of an abundant Roseobacter RCA organism to pelagic systems revealed by genomic and transcriptomic analyses.</title>
        <authorList>
            <person name="Voget S."/>
            <person name="Wemheuer B."/>
            <person name="Brinkhoff T."/>
            <person name="Vollmers J."/>
            <person name="Dietrich S."/>
            <person name="Giebel H.A."/>
            <person name="Beardsley C."/>
            <person name="Sardemann C."/>
            <person name="Bakenhus I."/>
            <person name="Billerbeck S."/>
            <person name="Daniel R."/>
            <person name="Simon M."/>
        </authorList>
    </citation>
    <scope>NUCLEOTIDE SEQUENCE [LARGE SCALE GENOMIC DNA]</scope>
    <source>
        <strain evidence="11 12">RCA23</strain>
    </source>
</reference>
<feature type="domain" description="ABC transporter" evidence="10">
    <location>
        <begin position="283"/>
        <end position="521"/>
    </location>
</feature>
<organism evidence="11 12">
    <name type="scientific">Planktomarina temperata RCA23</name>
    <dbReference type="NCBI Taxonomy" id="666509"/>
    <lineage>
        <taxon>Bacteria</taxon>
        <taxon>Pseudomonadati</taxon>
        <taxon>Pseudomonadota</taxon>
        <taxon>Alphaproteobacteria</taxon>
        <taxon>Rhodobacterales</taxon>
        <taxon>Paracoccaceae</taxon>
        <taxon>Planktomarina</taxon>
    </lineage>
</organism>
<evidence type="ECO:0000256" key="6">
    <source>
        <dbReference type="ARBA" id="ARBA00022741"/>
    </source>
</evidence>
<keyword evidence="12" id="KW-1185">Reference proteome</keyword>
<dbReference type="InterPro" id="IPR050388">
    <property type="entry name" value="ABC_Ni/Peptide_Import"/>
</dbReference>
<keyword evidence="8" id="KW-1278">Translocase</keyword>
<accession>A0AAN0RHB1</accession>
<dbReference type="Gene3D" id="3.40.50.300">
    <property type="entry name" value="P-loop containing nucleotide triphosphate hydrolases"/>
    <property type="match status" value="2"/>
</dbReference>
<dbReference type="InterPro" id="IPR013563">
    <property type="entry name" value="Oligopep_ABC_C"/>
</dbReference>
<keyword evidence="6" id="KW-0547">Nucleotide-binding</keyword>
<dbReference type="InterPro" id="IPR017871">
    <property type="entry name" value="ABC_transporter-like_CS"/>
</dbReference>
<dbReference type="GO" id="GO:0016887">
    <property type="term" value="F:ATP hydrolysis activity"/>
    <property type="evidence" value="ECO:0007669"/>
    <property type="project" value="InterPro"/>
</dbReference>
<dbReference type="SUPFAM" id="SSF52540">
    <property type="entry name" value="P-loop containing nucleoside triphosphate hydrolases"/>
    <property type="match status" value="2"/>
</dbReference>
<keyword evidence="4" id="KW-1003">Cell membrane</keyword>
<dbReference type="GO" id="GO:0015833">
    <property type="term" value="P:peptide transport"/>
    <property type="evidence" value="ECO:0007669"/>
    <property type="project" value="InterPro"/>
</dbReference>
<gene>
    <name evidence="11" type="ORF">RCA23_c06310</name>
</gene>
<keyword evidence="3" id="KW-0813">Transport</keyword>
<dbReference type="FunFam" id="3.40.50.300:FF:000016">
    <property type="entry name" value="Oligopeptide ABC transporter ATP-binding component"/>
    <property type="match status" value="2"/>
</dbReference>
<dbReference type="Pfam" id="PF08352">
    <property type="entry name" value="oligo_HPY"/>
    <property type="match status" value="2"/>
</dbReference>
<evidence type="ECO:0000259" key="10">
    <source>
        <dbReference type="PROSITE" id="PS50893"/>
    </source>
</evidence>
<dbReference type="NCBIfam" id="NF007739">
    <property type="entry name" value="PRK10419.1"/>
    <property type="match status" value="2"/>
</dbReference>
<proteinExistence type="inferred from homology"/>
<dbReference type="PROSITE" id="PS00211">
    <property type="entry name" value="ABC_TRANSPORTER_1"/>
    <property type="match status" value="2"/>
</dbReference>
<dbReference type="SMART" id="SM00382">
    <property type="entry name" value="AAA"/>
    <property type="match status" value="2"/>
</dbReference>
<dbReference type="KEGG" id="ptp:RCA23_c06310"/>
<sequence length="526" mass="57777">MSLLEIRGLTVDFRQDGREMPAVRNVSFHVGAGETVAVVGESGSGKSVTALATVDLLPESAVARGSVLYQGEEMIGAPEDRLQRIRGNDISFIFQEPMTSLNPLHTIEKQLGESLSVHQGLRGQPLQDRIVELLGKVGIPDPMMRLKSYPHQLSGGQRQRVMIAMALANEPQLLIADEPTTALDVTIEAQILELLADLQRSEGLSLLFITHDLGVVRKIADRVVVMRQGEVVETGPCAQIFDAPGHAYTKMLLDAETIGVPAPVAEDAPELLCTDQLRVWFPIQRGILRRTVGHVKAVNAASLSVRAGETLGVVGESGSGKTSLALAVMRLIASKNKISFLGQDIDALNRRQMRPLRSDMQIVFQDPFGSLSPRMSVMEIISEGLEIHSRGNRSHHREAVASMLREVGLDPDTMDRYPHEFSGGQRQRIAIARAMILNPKFVVLDEPTSALDRTVQVQIVNLLRDLQQKYQLGFLFISHDLKVVRALSHRVLVMKDGDIVEHGMAQDIFENPKHPYTQTLLAAALG</sequence>
<evidence type="ECO:0000256" key="2">
    <source>
        <dbReference type="ARBA" id="ARBA00005417"/>
    </source>
</evidence>
<name>A0AAN0RHB1_9RHOB</name>
<dbReference type="GO" id="GO:0005524">
    <property type="term" value="F:ATP binding"/>
    <property type="evidence" value="ECO:0007669"/>
    <property type="project" value="UniProtKB-KW"/>
</dbReference>
<evidence type="ECO:0000256" key="4">
    <source>
        <dbReference type="ARBA" id="ARBA00022475"/>
    </source>
</evidence>
<dbReference type="GO" id="GO:0005886">
    <property type="term" value="C:plasma membrane"/>
    <property type="evidence" value="ECO:0007669"/>
    <property type="project" value="UniProtKB-SubCell"/>
</dbReference>
<dbReference type="EMBL" id="CP003984">
    <property type="protein sequence ID" value="AII86190.1"/>
    <property type="molecule type" value="Genomic_DNA"/>
</dbReference>
<feature type="domain" description="ABC transporter" evidence="10">
    <location>
        <begin position="6"/>
        <end position="253"/>
    </location>
</feature>
<evidence type="ECO:0000256" key="5">
    <source>
        <dbReference type="ARBA" id="ARBA00022519"/>
    </source>
</evidence>
<evidence type="ECO:0000256" key="9">
    <source>
        <dbReference type="ARBA" id="ARBA00023136"/>
    </source>
</evidence>
<dbReference type="Pfam" id="PF00005">
    <property type="entry name" value="ABC_tran"/>
    <property type="match status" value="2"/>
</dbReference>
<evidence type="ECO:0000313" key="12">
    <source>
        <dbReference type="Proteomes" id="UP000028680"/>
    </source>
</evidence>
<keyword evidence="9" id="KW-0472">Membrane</keyword>
<protein>
    <submittedName>
        <fullName evidence="11">Oligopeptide ABC transporter ATP-binding protein</fullName>
    </submittedName>
</protein>
<comment type="similarity">
    <text evidence="2">Belongs to the ABC transporter superfamily.</text>
</comment>
<dbReference type="Proteomes" id="UP000028680">
    <property type="component" value="Chromosome"/>
</dbReference>